<reference evidence="2 3" key="1">
    <citation type="journal article" date="2019" name="Genome Biol. Evol.">
        <title>Insights into the evolution of the New World diploid cottons (Gossypium, subgenus Houzingenia) based on genome sequencing.</title>
        <authorList>
            <person name="Grover C.E."/>
            <person name="Arick M.A. 2nd"/>
            <person name="Thrash A."/>
            <person name="Conover J.L."/>
            <person name="Sanders W.S."/>
            <person name="Peterson D.G."/>
            <person name="Frelichowski J.E."/>
            <person name="Scheffler J.A."/>
            <person name="Scheffler B.E."/>
            <person name="Wendel J.F."/>
        </authorList>
    </citation>
    <scope>NUCLEOTIDE SEQUENCE [LARGE SCALE GENOMIC DNA]</scope>
    <source>
        <strain evidence="2">8</strain>
        <tissue evidence="2">Leaf</tissue>
    </source>
</reference>
<proteinExistence type="predicted"/>
<dbReference type="Pfam" id="PF14392">
    <property type="entry name" value="zf-CCHC_4"/>
    <property type="match status" value="1"/>
</dbReference>
<sequence length="134" mass="16003">MLWFFNNHLLLLQKLEIGEDSLQLSLHHVLFLVQIHDLPLGIMSETMTTRIKGFLGEFLDYDTRVPSIGIQRFIRVRVRIDVWLPFKQKKKVLLGEKMYYARFQYEKLNLFYFICGKLRHGESFCPVRVRVDPT</sequence>
<dbReference type="InterPro" id="IPR040256">
    <property type="entry name" value="At4g02000-like"/>
</dbReference>
<comment type="caution">
    <text evidence="2">The sequence shown here is derived from an EMBL/GenBank/DDBJ whole genome shotgun (WGS) entry which is preliminary data.</text>
</comment>
<evidence type="ECO:0000313" key="3">
    <source>
        <dbReference type="Proteomes" id="UP000593568"/>
    </source>
</evidence>
<keyword evidence="3" id="KW-1185">Reference proteome</keyword>
<accession>A0A7J9F2N1</accession>
<protein>
    <recommendedName>
        <fullName evidence="1">Zinc knuckle CX2CX4HX4C domain-containing protein</fullName>
    </recommendedName>
</protein>
<evidence type="ECO:0000259" key="1">
    <source>
        <dbReference type="Pfam" id="PF14392"/>
    </source>
</evidence>
<name>A0A7J9F2N1_9ROSI</name>
<gene>
    <name evidence="2" type="ORF">Gotri_003815</name>
</gene>
<dbReference type="Proteomes" id="UP000593568">
    <property type="component" value="Unassembled WGS sequence"/>
</dbReference>
<feature type="domain" description="Zinc knuckle CX2CX4HX4C" evidence="1">
    <location>
        <begin position="97"/>
        <end position="126"/>
    </location>
</feature>
<dbReference type="AlphaFoldDB" id="A0A7J9F2N1"/>
<dbReference type="EMBL" id="JABEZW010000011">
    <property type="protein sequence ID" value="MBA0779569.1"/>
    <property type="molecule type" value="Genomic_DNA"/>
</dbReference>
<dbReference type="InterPro" id="IPR025836">
    <property type="entry name" value="Zn_knuckle_CX2CX4HX4C"/>
</dbReference>
<evidence type="ECO:0000313" key="2">
    <source>
        <dbReference type="EMBL" id="MBA0779569.1"/>
    </source>
</evidence>
<organism evidence="2 3">
    <name type="scientific">Gossypium trilobum</name>
    <dbReference type="NCBI Taxonomy" id="34281"/>
    <lineage>
        <taxon>Eukaryota</taxon>
        <taxon>Viridiplantae</taxon>
        <taxon>Streptophyta</taxon>
        <taxon>Embryophyta</taxon>
        <taxon>Tracheophyta</taxon>
        <taxon>Spermatophyta</taxon>
        <taxon>Magnoliopsida</taxon>
        <taxon>eudicotyledons</taxon>
        <taxon>Gunneridae</taxon>
        <taxon>Pentapetalae</taxon>
        <taxon>rosids</taxon>
        <taxon>malvids</taxon>
        <taxon>Malvales</taxon>
        <taxon>Malvaceae</taxon>
        <taxon>Malvoideae</taxon>
        <taxon>Gossypium</taxon>
    </lineage>
</organism>
<dbReference type="PANTHER" id="PTHR31286">
    <property type="entry name" value="GLYCINE-RICH CELL WALL STRUCTURAL PROTEIN 1.8-LIKE"/>
    <property type="match status" value="1"/>
</dbReference>
<dbReference type="PANTHER" id="PTHR31286:SF153">
    <property type="entry name" value="DUF4283 DOMAIN PROTEIN"/>
    <property type="match status" value="1"/>
</dbReference>